<evidence type="ECO:0000256" key="1">
    <source>
        <dbReference type="SAM" id="SignalP"/>
    </source>
</evidence>
<dbReference type="EMBL" id="AONG01000012">
    <property type="protein sequence ID" value="KIQ68978.1"/>
    <property type="molecule type" value="Genomic_DNA"/>
</dbReference>
<dbReference type="GO" id="GO:0016788">
    <property type="term" value="F:hydrolase activity, acting on ester bonds"/>
    <property type="evidence" value="ECO:0007669"/>
    <property type="project" value="UniProtKB-ARBA"/>
</dbReference>
<organism evidence="2 3">
    <name type="scientific">Wenxinia marina DSM 24838</name>
    <dbReference type="NCBI Taxonomy" id="1123501"/>
    <lineage>
        <taxon>Bacteria</taxon>
        <taxon>Pseudomonadati</taxon>
        <taxon>Pseudomonadota</taxon>
        <taxon>Alphaproteobacteria</taxon>
        <taxon>Rhodobacterales</taxon>
        <taxon>Roseobacteraceae</taxon>
        <taxon>Wenxinia</taxon>
    </lineage>
</organism>
<dbReference type="OrthoDB" id="9805649at2"/>
<dbReference type="AlphaFoldDB" id="A0A0D0QD98"/>
<reference evidence="2 3" key="1">
    <citation type="submission" date="2013-01" db="EMBL/GenBank/DDBJ databases">
        <authorList>
            <person name="Fiebig A."/>
            <person name="Goeker M."/>
            <person name="Klenk H.-P.P."/>
        </authorList>
    </citation>
    <scope>NUCLEOTIDE SEQUENCE [LARGE SCALE GENOMIC DNA]</scope>
    <source>
        <strain evidence="2 3">DSM 24838</strain>
    </source>
</reference>
<keyword evidence="1" id="KW-0732">Signal</keyword>
<protein>
    <submittedName>
        <fullName evidence="2">Uncharacterized protein</fullName>
    </submittedName>
</protein>
<dbReference type="Pfam" id="PF04311">
    <property type="entry name" value="DUF459"/>
    <property type="match status" value="1"/>
</dbReference>
<evidence type="ECO:0000313" key="3">
    <source>
        <dbReference type="Proteomes" id="UP000035100"/>
    </source>
</evidence>
<sequence length="251" mass="25998">MTAFPSRAAVVALSLIAGPAAAEGPSLGAIGCPAEAVTIAVLGDSLADGLWGSFFRAFAACPTVDVLRLTTVSDGLAKSDASDWLGRLGPEGQGADLIVVQMGANDITNIREGTTRAVFGSPEWEAAYGARAAELAEGLVAVTPDVVWMGLPIVGQERFEESYRAITAIQAAAAEAAGVAFVDTHEPTSFGLGEFVMSAEIDGTLRQIRNTDQVHFTEVGYDMVAGLIRGDVEQLFRKAGSAAAIDALVLQ</sequence>
<evidence type="ECO:0000313" key="2">
    <source>
        <dbReference type="EMBL" id="KIQ68978.1"/>
    </source>
</evidence>
<proteinExistence type="predicted"/>
<name>A0A0D0QD98_9RHOB</name>
<dbReference type="Proteomes" id="UP000035100">
    <property type="component" value="Unassembled WGS sequence"/>
</dbReference>
<dbReference type="InterPro" id="IPR007407">
    <property type="entry name" value="DUF459"/>
</dbReference>
<feature type="chain" id="PRO_5002219146" evidence="1">
    <location>
        <begin position="23"/>
        <end position="251"/>
    </location>
</feature>
<dbReference type="eggNOG" id="COG2845">
    <property type="taxonomic scope" value="Bacteria"/>
</dbReference>
<comment type="caution">
    <text evidence="2">The sequence shown here is derived from an EMBL/GenBank/DDBJ whole genome shotgun (WGS) entry which is preliminary data.</text>
</comment>
<dbReference type="InterPro" id="IPR036514">
    <property type="entry name" value="SGNH_hydro_sf"/>
</dbReference>
<accession>A0A0D0QD98</accession>
<dbReference type="RefSeq" id="WP_018301607.1">
    <property type="nucleotide sequence ID" value="NZ_KB902277.1"/>
</dbReference>
<dbReference type="SUPFAM" id="SSF52266">
    <property type="entry name" value="SGNH hydrolase"/>
    <property type="match status" value="1"/>
</dbReference>
<feature type="signal peptide" evidence="1">
    <location>
        <begin position="1"/>
        <end position="22"/>
    </location>
</feature>
<dbReference type="STRING" id="1123501.Wenmar_02711"/>
<dbReference type="Gene3D" id="3.40.50.1110">
    <property type="entry name" value="SGNH hydrolase"/>
    <property type="match status" value="1"/>
</dbReference>
<gene>
    <name evidence="2" type="ORF">Wenmar_02711</name>
</gene>
<keyword evidence="3" id="KW-1185">Reference proteome</keyword>